<evidence type="ECO:0000313" key="1">
    <source>
        <dbReference type="Proteomes" id="UP000694850"/>
    </source>
</evidence>
<accession>A0AC54Z691</accession>
<organism evidence="1 2">
    <name type="scientific">Orycteropus afer afer</name>
    <dbReference type="NCBI Taxonomy" id="1230840"/>
    <lineage>
        <taxon>Eukaryota</taxon>
        <taxon>Metazoa</taxon>
        <taxon>Chordata</taxon>
        <taxon>Craniata</taxon>
        <taxon>Vertebrata</taxon>
        <taxon>Euteleostomi</taxon>
        <taxon>Mammalia</taxon>
        <taxon>Eutheria</taxon>
        <taxon>Afrotheria</taxon>
        <taxon>Tubulidentata</taxon>
        <taxon>Orycteropodidae</taxon>
        <taxon>Orycteropus</taxon>
    </lineage>
</organism>
<dbReference type="RefSeq" id="XP_042636279.1">
    <property type="nucleotide sequence ID" value="XM_042780345.1"/>
</dbReference>
<name>A0AC54Z691_ORYAF</name>
<keyword evidence="1" id="KW-1185">Reference proteome</keyword>
<gene>
    <name evidence="2" type="primary">LOC103193237</name>
</gene>
<dbReference type="Proteomes" id="UP000694850">
    <property type="component" value="Unplaced"/>
</dbReference>
<sequence length="137" mass="15245">MRSLWLIRTLFLCSLLWVFSAPGVSAEEPGASFSNGGNVGLDNNTVHNQEQIKELLEGVINKTEAQMSPQELQLHYFKMHNYDSNNLPDSLELSIAITHIHNEEGQEHAPSINKDELINLIDGVLKDGNKNNDGYTG</sequence>
<protein>
    <submittedName>
        <fullName evidence="2">Multiple coagulation factor deficiency protein 2 homolog</fullName>
    </submittedName>
</protein>
<proteinExistence type="predicted"/>
<evidence type="ECO:0000313" key="2">
    <source>
        <dbReference type="RefSeq" id="XP_042636279.1"/>
    </source>
</evidence>
<reference evidence="2" key="1">
    <citation type="submission" date="2025-08" db="UniProtKB">
        <authorList>
            <consortium name="RefSeq"/>
        </authorList>
    </citation>
    <scope>IDENTIFICATION</scope>
</reference>